<dbReference type="SUPFAM" id="SSF51101">
    <property type="entry name" value="Mannose-binding lectins"/>
    <property type="match status" value="1"/>
</dbReference>
<dbReference type="RefSeq" id="XP_001228807.1">
    <property type="nucleotide sequence ID" value="XM_001228806.1"/>
</dbReference>
<evidence type="ECO:0000256" key="1">
    <source>
        <dbReference type="SAM" id="MobiDB-lite"/>
    </source>
</evidence>
<dbReference type="SUPFAM" id="SSF81383">
    <property type="entry name" value="F-box domain"/>
    <property type="match status" value="1"/>
</dbReference>
<dbReference type="OrthoDB" id="5273847at2759"/>
<feature type="domain" description="DUF7600" evidence="2">
    <location>
        <begin position="326"/>
        <end position="480"/>
    </location>
</feature>
<dbReference type="EMBL" id="CH408030">
    <property type="protein sequence ID" value="EAQ90356.1"/>
    <property type="molecule type" value="Genomic_DNA"/>
</dbReference>
<name>Q2HBW3_CHAGB</name>
<feature type="region of interest" description="Disordered" evidence="1">
    <location>
        <begin position="954"/>
        <end position="974"/>
    </location>
</feature>
<evidence type="ECO:0000259" key="2">
    <source>
        <dbReference type="Pfam" id="PF24539"/>
    </source>
</evidence>
<dbReference type="GeneID" id="4388577"/>
<dbReference type="Proteomes" id="UP000001056">
    <property type="component" value="Unassembled WGS sequence"/>
</dbReference>
<dbReference type="InterPro" id="IPR036404">
    <property type="entry name" value="Jacalin-like_lectin_dom_sf"/>
</dbReference>
<dbReference type="Pfam" id="PF24539">
    <property type="entry name" value="DUF7600"/>
    <property type="match status" value="1"/>
</dbReference>
<accession>Q2HBW3</accession>
<dbReference type="STRING" id="306901.Q2HBW3"/>
<evidence type="ECO:0000313" key="3">
    <source>
        <dbReference type="EMBL" id="EAQ90356.1"/>
    </source>
</evidence>
<dbReference type="AlphaFoldDB" id="Q2HBW3"/>
<feature type="compositionally biased region" description="Basic residues" evidence="1">
    <location>
        <begin position="956"/>
        <end position="965"/>
    </location>
</feature>
<dbReference type="VEuPathDB" id="FungiDB:CHGG_02291"/>
<organism evidence="3 4">
    <name type="scientific">Chaetomium globosum (strain ATCC 6205 / CBS 148.51 / DSM 1962 / NBRC 6347 / NRRL 1970)</name>
    <name type="common">Soil fungus</name>
    <dbReference type="NCBI Taxonomy" id="306901"/>
    <lineage>
        <taxon>Eukaryota</taxon>
        <taxon>Fungi</taxon>
        <taxon>Dikarya</taxon>
        <taxon>Ascomycota</taxon>
        <taxon>Pezizomycotina</taxon>
        <taxon>Sordariomycetes</taxon>
        <taxon>Sordariomycetidae</taxon>
        <taxon>Sordariales</taxon>
        <taxon>Chaetomiaceae</taxon>
        <taxon>Chaetomium</taxon>
    </lineage>
</organism>
<dbReference type="InterPro" id="IPR056021">
    <property type="entry name" value="DUF7600"/>
</dbReference>
<reference evidence="4" key="1">
    <citation type="journal article" date="2015" name="Genome Announc.">
        <title>Draft genome sequence of the cellulolytic fungus Chaetomium globosum.</title>
        <authorList>
            <person name="Cuomo C.A."/>
            <person name="Untereiner W.A."/>
            <person name="Ma L.-J."/>
            <person name="Grabherr M."/>
            <person name="Birren B.W."/>
        </authorList>
    </citation>
    <scope>NUCLEOTIDE SEQUENCE [LARGE SCALE GENOMIC DNA]</scope>
    <source>
        <strain evidence="4">ATCC 6205 / CBS 148.51 / DSM 1962 / NBRC 6347 / NRRL 1970</strain>
    </source>
</reference>
<evidence type="ECO:0000313" key="4">
    <source>
        <dbReference type="Proteomes" id="UP000001056"/>
    </source>
</evidence>
<protein>
    <recommendedName>
        <fullName evidence="2">DUF7600 domain-containing protein</fullName>
    </recommendedName>
</protein>
<dbReference type="InterPro" id="IPR036047">
    <property type="entry name" value="F-box-like_dom_sf"/>
</dbReference>
<dbReference type="InParanoid" id="Q2HBW3"/>
<gene>
    <name evidence="3" type="ORF">CHGG_02291</name>
</gene>
<dbReference type="HOGENOM" id="CLU_276074_0_0_1"/>
<keyword evidence="4" id="KW-1185">Reference proteome</keyword>
<dbReference type="eggNOG" id="ENOG502SZ3F">
    <property type="taxonomic scope" value="Eukaryota"/>
</dbReference>
<sequence length="1154" mass="129259">MSPPIRFCTICGWVIYDDEGFTSWLNQFRGLCSSPEGIILTGVGRCTNPRRGAFIAPPDPNARWDDAGYDDPDEDEFAVMGSSDINGNRGFVFHDACWSLLEQAYHPAPVPRERLFEVCDSLPLVMGRHSLNWGHNYGGAAVIEDKDYFPWEDRVIDRDVQESWFDSPYYADPLAAADVNNLLADTLHGRSDPENPFLPMRPIRRTGQDPFNSLPVELCSAVAEYQATSDVLNARHASKSFWHVFHDQQFWASRFWGGLDRSWLFEVRDNNIAGRDWRSLYHRTADSHIGQRLRNRKRIWALIQHATAILELHWGEHPSEPLPEGCRDWVLAAGSMPDQQPKSFCQSEKASRGVRSKQVAIPDGISQVSASTIRLGDSGYISGIKLSTPSGEAVRLGYSNGRWYSSEISGLAGFNLAVGSGGIHALQCIDGRTGKPSAWLGCPDDVPQTERLALGHRITALDVGFDAFRIVSIAVARETNTAKEDQEGTLRSAAIWYPDVPSPGLDLNEDFFGPLKSYTWGYKPVFWTCFGGPGGAYLQSLTEVAVKMYDVVFCIHFSFDKEMPLGCRRFGLSNLPEEKPTVTFHIDGPGGEVIDKVEVCQQFPAESQSDAGWFSEEGILVWFKMGTNRGRTCESGRRPESRSKRSVVRKMSAAPGAAIVGFFGARPNRKGEAPNSVLNLTSFIHLVLWFLHRLKLDDHVHHERLPVAADNRHPTIFLSPTMVSCLHHSNNLPRFHVLKVKGQQPIFLCILFWQYREERTSHDPRVIIKPVLFQTVNLANPGGGTSPVKPEGSARFLGVWLDWKLNWKAHLVAVEKKLRTQSYSLSRIVAKTWGMGLAKAREVYTKCIRSALAYGASSFHIPTDVGGEPVKKGITKALGKAQNKSLRIVAGAFKSTPIRNLETETWVPPLDLYLKKRLADFENRLQRPDLDDGRGGKKTAASVVLTACRKIQQRLSSRRGNRGRPRTLGPQGPTAVERAAGTVMRWTGGTVDTNRVVEEAWKARWLKERDGRAITRPADDFDHQQETLFRNETLRRHDGLSKAKSSLLIQIRTGAIGLRDFLFTRGVPEVLTPACECGEGRETAEHLVVWCLAPPLTRRWERTGIRTRRDFYTVLHGINPTTARLARRVLDWLTDSGKLPMYNLARRLELEAAA</sequence>
<proteinExistence type="predicted"/>